<protein>
    <submittedName>
        <fullName evidence="1">Uncharacterized protein</fullName>
    </submittedName>
</protein>
<proteinExistence type="predicted"/>
<evidence type="ECO:0000313" key="1">
    <source>
        <dbReference type="EMBL" id="TCO60678.1"/>
    </source>
</evidence>
<dbReference type="EMBL" id="SLWS01000003">
    <property type="protein sequence ID" value="TCO60678.1"/>
    <property type="molecule type" value="Genomic_DNA"/>
</dbReference>
<dbReference type="AlphaFoldDB" id="A0A4R2JTQ5"/>
<keyword evidence="2" id="KW-1185">Reference proteome</keyword>
<evidence type="ECO:0000313" key="2">
    <source>
        <dbReference type="Proteomes" id="UP000295680"/>
    </source>
</evidence>
<comment type="caution">
    <text evidence="1">The sequence shown here is derived from an EMBL/GenBank/DDBJ whole genome shotgun (WGS) entry which is preliminary data.</text>
</comment>
<name>A0A4R2JTQ5_9PSEU</name>
<sequence length="112" mass="12363">MTVIDYDGRRFRPAEQDAEGRVAVYRQDGDLLWGEFSGGHARRGALTGTCAPDGRLRFAYSIVLDSGEVISGRCESTPSFLADGRIQLDEVWERFGSHAATGTSRLLEVEPR</sequence>
<dbReference type="InterPro" id="IPR058595">
    <property type="entry name" value="Avidin-like"/>
</dbReference>
<accession>A0A4R2JTQ5</accession>
<dbReference type="OrthoDB" id="5684515at2"/>
<gene>
    <name evidence="1" type="ORF">EV192_103253</name>
</gene>
<reference evidence="1 2" key="1">
    <citation type="submission" date="2019-03" db="EMBL/GenBank/DDBJ databases">
        <title>Genomic Encyclopedia of Type Strains, Phase IV (KMG-IV): sequencing the most valuable type-strain genomes for metagenomic binning, comparative biology and taxonomic classification.</title>
        <authorList>
            <person name="Goeker M."/>
        </authorList>
    </citation>
    <scope>NUCLEOTIDE SEQUENCE [LARGE SCALE GENOMIC DNA]</scope>
    <source>
        <strain evidence="1 2">DSM 45934</strain>
    </source>
</reference>
<dbReference type="Pfam" id="PF26421">
    <property type="entry name" value="Avidin_like"/>
    <property type="match status" value="1"/>
</dbReference>
<dbReference type="Proteomes" id="UP000295680">
    <property type="component" value="Unassembled WGS sequence"/>
</dbReference>
<organism evidence="1 2">
    <name type="scientific">Actinocrispum wychmicini</name>
    <dbReference type="NCBI Taxonomy" id="1213861"/>
    <lineage>
        <taxon>Bacteria</taxon>
        <taxon>Bacillati</taxon>
        <taxon>Actinomycetota</taxon>
        <taxon>Actinomycetes</taxon>
        <taxon>Pseudonocardiales</taxon>
        <taxon>Pseudonocardiaceae</taxon>
        <taxon>Actinocrispum</taxon>
    </lineage>
</organism>